<dbReference type="InterPro" id="IPR007825">
    <property type="entry name" value="Major_OMP_Legionella"/>
</dbReference>
<evidence type="ECO:0008006" key="4">
    <source>
        <dbReference type="Google" id="ProtNLM"/>
    </source>
</evidence>
<evidence type="ECO:0000313" key="2">
    <source>
        <dbReference type="EMBL" id="MBF5059448.1"/>
    </source>
</evidence>
<keyword evidence="1" id="KW-0732">Signal</keyword>
<evidence type="ECO:0000256" key="1">
    <source>
        <dbReference type="SAM" id="SignalP"/>
    </source>
</evidence>
<keyword evidence="3" id="KW-1185">Reference proteome</keyword>
<gene>
    <name evidence="2" type="ORF">NEPTK9_000962</name>
</gene>
<proteinExistence type="predicted"/>
<reference evidence="2 3" key="1">
    <citation type="submission" date="2020-01" db="EMBL/GenBank/DDBJ databases">
        <title>Draft genome sequence of Cand. Neptunochlamydia vexilliferae K9.</title>
        <authorList>
            <person name="Schulz F."/>
            <person name="Koestlbacher S."/>
            <person name="Wascher F."/>
            <person name="Pizzetti I."/>
            <person name="Horn M."/>
        </authorList>
    </citation>
    <scope>NUCLEOTIDE SEQUENCE [LARGE SCALE GENOMIC DNA]</scope>
    <source>
        <strain evidence="2 3">K9</strain>
    </source>
</reference>
<protein>
    <recommendedName>
        <fullName evidence="4">MOMP-like family protein</fullName>
    </recommendedName>
</protein>
<feature type="chain" id="PRO_5046267028" description="MOMP-like family protein" evidence="1">
    <location>
        <begin position="25"/>
        <end position="375"/>
    </location>
</feature>
<dbReference type="Proteomes" id="UP001194714">
    <property type="component" value="Unassembled WGS sequence"/>
</dbReference>
<sequence length="375" mass="42569">MKVSILRKISIAIATLLASSTVFAGMDMDSRVTQLENQMQQVRTETAIGTYGAQTATTRPEVDGYGWNFTVNALYWHAKVGGTEFAYTDQDPLGNLPISGRAKDIDFSWDWGLRFGLGYNLDYDGWDVRAMYTWFDSNDHSSTGAGQNSSVVPLKGSSKIVDDVNRFQFCNSAKSQFDFDYQTIILELGRAYFVSSQISFRPHWGLKTAWIDQKQKTTYSGGEAEGETLGLGVNNVKVKEESDFWGLGPRAGVNSKWHLGKSFSIFGNIAAAVLYGKFDVDHRERFSAVEDRRIKLSANRHAFSPNLQMQLGLRYDGYFKNNKHHLGIGLGYEAQYWWRQNQILKINDDRNVIKYDRYSEDVNIYGLTLDVTWDF</sequence>
<comment type="caution">
    <text evidence="2">The sequence shown here is derived from an EMBL/GenBank/DDBJ whole genome shotgun (WGS) entry which is preliminary data.</text>
</comment>
<evidence type="ECO:0000313" key="3">
    <source>
        <dbReference type="Proteomes" id="UP001194714"/>
    </source>
</evidence>
<accession>A0ABS0AZ92</accession>
<name>A0ABS0AZ92_9BACT</name>
<dbReference type="EMBL" id="JAAEJV010000022">
    <property type="protein sequence ID" value="MBF5059448.1"/>
    <property type="molecule type" value="Genomic_DNA"/>
</dbReference>
<dbReference type="RefSeq" id="WP_194847756.1">
    <property type="nucleotide sequence ID" value="NZ_JAAEJV010000022.1"/>
</dbReference>
<dbReference type="Pfam" id="PF05150">
    <property type="entry name" value="Legionella_OMP"/>
    <property type="match status" value="1"/>
</dbReference>
<feature type="signal peptide" evidence="1">
    <location>
        <begin position="1"/>
        <end position="24"/>
    </location>
</feature>
<organism evidence="2 3">
    <name type="scientific">Candidatus Neptunichlamydia vexilliferae</name>
    <dbReference type="NCBI Taxonomy" id="1651774"/>
    <lineage>
        <taxon>Bacteria</taxon>
        <taxon>Pseudomonadati</taxon>
        <taxon>Chlamydiota</taxon>
        <taxon>Chlamydiia</taxon>
        <taxon>Parachlamydiales</taxon>
        <taxon>Simkaniaceae</taxon>
        <taxon>Candidatus Neptunichlamydia</taxon>
    </lineage>
</organism>